<protein>
    <submittedName>
        <fullName evidence="2">Uncharacterized protein</fullName>
    </submittedName>
</protein>
<sequence>MVKTILIIAGMAAFVALLWLVVVPQHWRGRAEAVRNDRMSAEMILGRGRASAGLARSGVAFVVAASLIILGAAGVLLFQNIVVENAIGRSVSFVIFGFGVVLLFVLPAAIVVFNRPKFLIAPHYRRHSGLWRKRK</sequence>
<gene>
    <name evidence="2" type="ORF">LX16_0050</name>
</gene>
<evidence type="ECO:0000313" key="3">
    <source>
        <dbReference type="Proteomes" id="UP000321617"/>
    </source>
</evidence>
<feature type="transmembrane region" description="Helical" evidence="1">
    <location>
        <begin position="90"/>
        <end position="113"/>
    </location>
</feature>
<evidence type="ECO:0000313" key="2">
    <source>
        <dbReference type="EMBL" id="TWJ17134.1"/>
    </source>
</evidence>
<dbReference type="AlphaFoldDB" id="A0A562VH29"/>
<keyword evidence="1" id="KW-0812">Transmembrane</keyword>
<keyword evidence="3" id="KW-1185">Reference proteome</keyword>
<proteinExistence type="predicted"/>
<comment type="caution">
    <text evidence="2">The sequence shown here is derived from an EMBL/GenBank/DDBJ whole genome shotgun (WGS) entry which is preliminary data.</text>
</comment>
<dbReference type="RefSeq" id="WP_147131211.1">
    <property type="nucleotide sequence ID" value="NZ_BAABIJ010000009.1"/>
</dbReference>
<evidence type="ECO:0000256" key="1">
    <source>
        <dbReference type="SAM" id="Phobius"/>
    </source>
</evidence>
<reference evidence="2 3" key="1">
    <citation type="journal article" date="2013" name="Stand. Genomic Sci.">
        <title>Genomic Encyclopedia of Type Strains, Phase I: The one thousand microbial genomes (KMG-I) project.</title>
        <authorList>
            <person name="Kyrpides N.C."/>
            <person name="Woyke T."/>
            <person name="Eisen J.A."/>
            <person name="Garrity G."/>
            <person name="Lilburn T.G."/>
            <person name="Beck B.J."/>
            <person name="Whitman W.B."/>
            <person name="Hugenholtz P."/>
            <person name="Klenk H.P."/>
        </authorList>
    </citation>
    <scope>NUCLEOTIDE SEQUENCE [LARGE SCALE GENOMIC DNA]</scope>
    <source>
        <strain evidence="2 3">DSM 45044</strain>
    </source>
</reference>
<accession>A0A562VH29</accession>
<dbReference type="EMBL" id="VLLL01000001">
    <property type="protein sequence ID" value="TWJ17134.1"/>
    <property type="molecule type" value="Genomic_DNA"/>
</dbReference>
<keyword evidence="1" id="KW-1133">Transmembrane helix</keyword>
<dbReference type="Proteomes" id="UP000321617">
    <property type="component" value="Unassembled WGS sequence"/>
</dbReference>
<keyword evidence="1" id="KW-0472">Membrane</keyword>
<name>A0A562VH29_9ACTN</name>
<organism evidence="2 3">
    <name type="scientific">Stackebrandtia albiflava</name>
    <dbReference type="NCBI Taxonomy" id="406432"/>
    <lineage>
        <taxon>Bacteria</taxon>
        <taxon>Bacillati</taxon>
        <taxon>Actinomycetota</taxon>
        <taxon>Actinomycetes</taxon>
        <taxon>Glycomycetales</taxon>
        <taxon>Glycomycetaceae</taxon>
        <taxon>Stackebrandtia</taxon>
    </lineage>
</organism>
<feature type="transmembrane region" description="Helical" evidence="1">
    <location>
        <begin position="55"/>
        <end position="78"/>
    </location>
</feature>